<evidence type="ECO:0000256" key="1">
    <source>
        <dbReference type="ARBA" id="ARBA00022603"/>
    </source>
</evidence>
<dbReference type="InterPro" id="IPR002052">
    <property type="entry name" value="DNA_methylase_N6_adenine_CS"/>
</dbReference>
<dbReference type="InterPro" id="IPR010286">
    <property type="entry name" value="METTL16/RlmF"/>
</dbReference>
<keyword evidence="2 3" id="KW-0808">Transferase</keyword>
<dbReference type="PANTHER" id="PTHR13393">
    <property type="entry name" value="SAM-DEPENDENT METHYLTRANSFERASE"/>
    <property type="match status" value="1"/>
</dbReference>
<dbReference type="GO" id="GO:0102559">
    <property type="term" value="F:peptide chain release factor N(5)-glutamine methyltransferase activity"/>
    <property type="evidence" value="ECO:0007669"/>
    <property type="project" value="UniProtKB-EC"/>
</dbReference>
<sequence length="282" mass="32525">MGQEKFDDIGIPLFYVERRYPTSRAIELHPDLIPFLKTRDPPRINKESREALLLYNYYVAQDLFNLTIEFERDVAIVPTPVMRYAFLQHLIHPNCSIIEIGTGASAIIALIAAKCFNAQVYATEMDPTYIEYAKRNVNANKLENKIHVINSHGKFLDGVIPENLKVDFILSNPPYYDKILSPKVLWGGKKHELVGEGSQGENFIISMIEEGWKYLKTPGCIAFIIPKTRVATMNVIEEFLNEQDMEYDIIGILAGNRTRYVFRIYKKYFDSYFSEFDSNKIS</sequence>
<dbReference type="PANTHER" id="PTHR13393:SF0">
    <property type="entry name" value="RNA N6-ADENOSINE-METHYLTRANSFERASE METTL16"/>
    <property type="match status" value="1"/>
</dbReference>
<dbReference type="GO" id="GO:0032259">
    <property type="term" value="P:methylation"/>
    <property type="evidence" value="ECO:0007669"/>
    <property type="project" value="UniProtKB-KW"/>
</dbReference>
<organism evidence="3 4">
    <name type="scientific">Candidatus Lokiarchaeum ossiferum</name>
    <dbReference type="NCBI Taxonomy" id="2951803"/>
    <lineage>
        <taxon>Archaea</taxon>
        <taxon>Promethearchaeati</taxon>
        <taxon>Promethearchaeota</taxon>
        <taxon>Promethearchaeia</taxon>
        <taxon>Promethearchaeales</taxon>
        <taxon>Promethearchaeaceae</taxon>
        <taxon>Candidatus Lokiarchaeum</taxon>
    </lineage>
</organism>
<dbReference type="SUPFAM" id="SSF53335">
    <property type="entry name" value="S-adenosyl-L-methionine-dependent methyltransferases"/>
    <property type="match status" value="1"/>
</dbReference>
<gene>
    <name evidence="3" type="ORF">NEF87_004540</name>
</gene>
<keyword evidence="1 3" id="KW-0489">Methyltransferase</keyword>
<dbReference type="CDD" id="cd02440">
    <property type="entry name" value="AdoMet_MTases"/>
    <property type="match status" value="1"/>
</dbReference>
<protein>
    <submittedName>
        <fullName evidence="3">Release factor glutamine methyltransferase</fullName>
        <ecNumber evidence="3">2.1.1.297</ecNumber>
    </submittedName>
</protein>
<accession>A0ABY6HXL1</accession>
<evidence type="ECO:0000256" key="2">
    <source>
        <dbReference type="ARBA" id="ARBA00022679"/>
    </source>
</evidence>
<dbReference type="Proteomes" id="UP001208689">
    <property type="component" value="Chromosome"/>
</dbReference>
<dbReference type="Gene3D" id="3.40.50.150">
    <property type="entry name" value="Vaccinia Virus protein VP39"/>
    <property type="match status" value="1"/>
</dbReference>
<proteinExistence type="predicted"/>
<dbReference type="EC" id="2.1.1.297" evidence="3"/>
<evidence type="ECO:0000313" key="4">
    <source>
        <dbReference type="Proteomes" id="UP001208689"/>
    </source>
</evidence>
<dbReference type="EMBL" id="CP104013">
    <property type="protein sequence ID" value="UYP48255.1"/>
    <property type="molecule type" value="Genomic_DNA"/>
</dbReference>
<dbReference type="InterPro" id="IPR029063">
    <property type="entry name" value="SAM-dependent_MTases_sf"/>
</dbReference>
<dbReference type="PROSITE" id="PS00092">
    <property type="entry name" value="N6_MTASE"/>
    <property type="match status" value="1"/>
</dbReference>
<reference evidence="3" key="1">
    <citation type="submission" date="2022-09" db="EMBL/GenBank/DDBJ databases">
        <title>Actin cytoskeleton and complex cell architecture in an #Asgard archaeon.</title>
        <authorList>
            <person name="Ponce Toledo R.I."/>
            <person name="Schleper C."/>
            <person name="Rodrigues Oliveira T."/>
            <person name="Wollweber F."/>
            <person name="Xu J."/>
            <person name="Rittmann S."/>
            <person name="Klingl A."/>
            <person name="Pilhofer M."/>
        </authorList>
    </citation>
    <scope>NUCLEOTIDE SEQUENCE</scope>
    <source>
        <strain evidence="3">B-35</strain>
    </source>
</reference>
<dbReference type="Pfam" id="PF05971">
    <property type="entry name" value="Methyltransf_10"/>
    <property type="match status" value="1"/>
</dbReference>
<name>A0ABY6HXL1_9ARCH</name>
<keyword evidence="4" id="KW-1185">Reference proteome</keyword>
<evidence type="ECO:0000313" key="3">
    <source>
        <dbReference type="EMBL" id="UYP48255.1"/>
    </source>
</evidence>